<dbReference type="PROSITE" id="PS51189">
    <property type="entry name" value="FAT"/>
    <property type="match status" value="1"/>
</dbReference>
<dbReference type="InterPro" id="IPR003151">
    <property type="entry name" value="PIK-rel_kinase_FAT"/>
</dbReference>
<dbReference type="Gene3D" id="1.10.1070.11">
    <property type="entry name" value="Phosphatidylinositol 3-/4-kinase, catalytic domain"/>
    <property type="match status" value="1"/>
</dbReference>
<keyword evidence="9" id="KW-0067">ATP-binding</keyword>
<evidence type="ECO:0000259" key="14">
    <source>
        <dbReference type="PROSITE" id="PS50290"/>
    </source>
</evidence>
<dbReference type="InterPro" id="IPR003152">
    <property type="entry name" value="FATC_dom"/>
</dbReference>
<dbReference type="PANTHER" id="PTHR11139:SF69">
    <property type="entry name" value="SERINE_THREONINE-PROTEIN KINASE ATR"/>
    <property type="match status" value="1"/>
</dbReference>
<accession>A0AAV9IKP1</accession>
<organism evidence="17 18">
    <name type="scientific">Galdieria yellowstonensis</name>
    <dbReference type="NCBI Taxonomy" id="3028027"/>
    <lineage>
        <taxon>Eukaryota</taxon>
        <taxon>Rhodophyta</taxon>
        <taxon>Bangiophyceae</taxon>
        <taxon>Galdieriales</taxon>
        <taxon>Galdieriaceae</taxon>
        <taxon>Galdieria</taxon>
    </lineage>
</organism>
<evidence type="ECO:0000256" key="4">
    <source>
        <dbReference type="ARBA" id="ARBA00022527"/>
    </source>
</evidence>
<gene>
    <name evidence="17" type="ORF">GAYE_SCF47G5931</name>
</gene>
<dbReference type="EMBL" id="JANCYU010000058">
    <property type="protein sequence ID" value="KAK4527997.1"/>
    <property type="molecule type" value="Genomic_DNA"/>
</dbReference>
<dbReference type="InterPro" id="IPR056802">
    <property type="entry name" value="ATR-like_M-HEAT"/>
</dbReference>
<dbReference type="PROSITE" id="PS00916">
    <property type="entry name" value="PI3_4_KINASE_2"/>
    <property type="match status" value="1"/>
</dbReference>
<dbReference type="GO" id="GO:0005524">
    <property type="term" value="F:ATP binding"/>
    <property type="evidence" value="ECO:0007669"/>
    <property type="project" value="UniProtKB-KW"/>
</dbReference>
<dbReference type="Proteomes" id="UP001300502">
    <property type="component" value="Unassembled WGS sequence"/>
</dbReference>
<protein>
    <recommendedName>
        <fullName evidence="12">Serine/threonine-protein kinase ATR</fullName>
        <ecNumber evidence="3">2.7.11.1</ecNumber>
    </recommendedName>
</protein>
<evidence type="ECO:0000256" key="1">
    <source>
        <dbReference type="ARBA" id="ARBA00004123"/>
    </source>
</evidence>
<evidence type="ECO:0000256" key="11">
    <source>
        <dbReference type="ARBA" id="ARBA00023242"/>
    </source>
</evidence>
<dbReference type="Pfam" id="PF02260">
    <property type="entry name" value="FATC"/>
    <property type="match status" value="1"/>
</dbReference>
<dbReference type="GO" id="GO:0005634">
    <property type="term" value="C:nucleus"/>
    <property type="evidence" value="ECO:0007669"/>
    <property type="project" value="UniProtKB-SubCell"/>
</dbReference>
<dbReference type="Pfam" id="PF02259">
    <property type="entry name" value="FAT"/>
    <property type="match status" value="1"/>
</dbReference>
<keyword evidence="18" id="KW-1185">Reference proteome</keyword>
<dbReference type="InterPro" id="IPR050517">
    <property type="entry name" value="DDR_Repair_Kinase"/>
</dbReference>
<evidence type="ECO:0000256" key="10">
    <source>
        <dbReference type="ARBA" id="ARBA00023204"/>
    </source>
</evidence>
<keyword evidence="6" id="KW-0547">Nucleotide-binding</keyword>
<evidence type="ECO:0000256" key="7">
    <source>
        <dbReference type="ARBA" id="ARBA00022763"/>
    </source>
</evidence>
<evidence type="ECO:0000313" key="18">
    <source>
        <dbReference type="Proteomes" id="UP001300502"/>
    </source>
</evidence>
<proteinExistence type="inferred from homology"/>
<dbReference type="GO" id="GO:0006281">
    <property type="term" value="P:DNA repair"/>
    <property type="evidence" value="ECO:0007669"/>
    <property type="project" value="UniProtKB-KW"/>
</dbReference>
<comment type="subcellular location">
    <subcellularLocation>
        <location evidence="1">Nucleus</location>
    </subcellularLocation>
</comment>
<dbReference type="PROSITE" id="PS51190">
    <property type="entry name" value="FATC"/>
    <property type="match status" value="1"/>
</dbReference>
<evidence type="ECO:0000256" key="6">
    <source>
        <dbReference type="ARBA" id="ARBA00022741"/>
    </source>
</evidence>
<dbReference type="SMART" id="SM00146">
    <property type="entry name" value="PI3Kc"/>
    <property type="match status" value="1"/>
</dbReference>
<dbReference type="InterPro" id="IPR018936">
    <property type="entry name" value="PI3/4_kinase_CS"/>
</dbReference>
<comment type="caution">
    <text evidence="17">The sequence shown here is derived from an EMBL/GenBank/DDBJ whole genome shotgun (WGS) entry which is preliminary data.</text>
</comment>
<dbReference type="GO" id="GO:0000723">
    <property type="term" value="P:telomere maintenance"/>
    <property type="evidence" value="ECO:0007669"/>
    <property type="project" value="TreeGrafter"/>
</dbReference>
<dbReference type="SMART" id="SM01343">
    <property type="entry name" value="FATC"/>
    <property type="match status" value="1"/>
</dbReference>
<reference evidence="17 18" key="1">
    <citation type="submission" date="2022-07" db="EMBL/GenBank/DDBJ databases">
        <title>Genome-wide signatures of adaptation to extreme environments.</title>
        <authorList>
            <person name="Cho C.H."/>
            <person name="Yoon H.S."/>
        </authorList>
    </citation>
    <scope>NUCLEOTIDE SEQUENCE [LARGE SCALE GENOMIC DNA]</scope>
    <source>
        <strain evidence="17 18">108.79 E11</strain>
    </source>
</reference>
<name>A0AAV9IKP1_9RHOD</name>
<dbReference type="InterPro" id="IPR000403">
    <property type="entry name" value="PI3/4_kinase_cat_dom"/>
</dbReference>
<sequence length="2616" mass="299158">MDDCKALLPICSVAVIQKLQIVNESEAQNVVRLLLDDILIFKKVEYSHTLNRALETAACYVQGLYFAFLDREILSLMSEFTYKNLEILVELLHRCSTERLSQDATDKDCLDDSLASRIYYSSQTCRMFVKMIFYSDEVTRIFQKLLNLANMAAVVYKQLPFLGCSLMQILLESLESGGAQRLLPTETESLFISLFNLFKYCMTVSNDTTMSCLLADILSILFSYSSYPSLKVSLGNRLIRLIEQFFKENLFHEHLFSSGPEGIGELLLKLTLPLFHCAYQDFSSLSISSLYKILYLQTVYGSLKFPSNQACNMQKKHDRGYDVEPRRKKPRSNILTNSPNTSHSIAEYSRLLSFAEEELRALQTQMYQVGAILAVQRLAMIGASIRYVKWNEQEMKSSLCHFILKYRSVVSDVFQIVLDRIDPSSNNVPLSLLKDILAILDCLFSVSEDEHSKHITFPMLELCLKLLDNQRWESSRIYLELKEICVAQLSSCQVTDVKAALDFINCVIFSCCNVNLSNNISQREEMYFLILEKSLWLLRQISNSDVASHSLNLFSYLKLELVMQFLNRCAAELDGSKRQSIDELEAFYIFYLIWSEFFAFSSRSSNFDDKICVTEILLSLERSWETFFATWLSSEHTVNMMHLPVLRKYILAVVKLCVEIFQSQADLCEELRRLLSRNLQYGLYVFLILGSEESTNVFIYKAVDILATLGCFSTHSEPFGPLKGIRCFSCMKNSTCSKLRSLELSFQCSGLCNLVALLISEKFMQSEHFSFVILGRLTSCLLKCFWNNYLRCNDSLSYHIECLIVILLDSLISWSSPRVLQDFSYQKKGSIDFKRAVKFSVDSCEPVELESFEVLFRVAFEHKPSVMTSEKVVSWFLKLFRDRLMVIGFYRLVEDKFEIYSWQSLFQSSPKDLWNTVATNVLRVLLVKNDFESAEFLASQCERSLASLTKENLGNIVATCVYQKTILEANSANEFVHESLSRLETCLDYICKIIECTCRSELFMTCKIAATKFLVQRLCKPASELDSLEKSLDSLSKLTGHDSTCSLISECFLALMDDLNQRIFLRLKYSLIARARSLKCLQRLFVLISSELHLFIPKILASLKLVLELEEELIPVGIETWKCFLHNLDPSQAGSHILTILSVLNPFIPSFPEQLGPSIARLVSHCNLNLFLIIDESYIPTELSSQPCLETFFQSCRTARESLSLQQQIDMLVSFMESPQVSTVKYAVLSRLQKLVESYRKQIAEILSSDMRMRSSVYSIITNLFLSLKSFDKNCLIMAADILGDLGAIDPVYLVGDIAQVETNRCMTYTPSLVDQKIDSLESFLQVLLCQYLIPCLNKSGTGMHQNVVGFALQELIRIYMNEYQQPPKDNSQNLEAFFSSQLYLSLTKDQRDLLVPYIHSSYSIVQTGHKKEFWKLDEIVRSKGLSTEALDVWIANLCILLVDTESFLDANSPSLSRVVQVCRNVYRLHPHISRFVFPYVLRQFLVHFSDRENESMVLSLIDSEMSCALEQGNIFASWVLGLVEEYRLVEENFSQDKVYRLDLICSRLKAFGGECSSFQRNVLYKFLKGMNDADLARAALKIGSYHRAIFYMEEQLRNNLSERGDLNNATVLVRSLQHAHSAIGDKDSLLGLLVLQKKKLTSALSLQESILEAESLENLDEVNALYNEALTSKCLTGLEISYVKHLFKLNMTEYAKYYAEKFSTCLEGIKQEQMKALHCAAAWRLSEWSELSCIDSFSHLSGEEIGEVCIGAYLGALSSQSVAGRISNLAKERIMRSMTDPSLGSYEKSYKYCVYLSILRELEWMKDILGSSERFNDSEAINLLHQELTLRLQRTVSDVAVREPIVEARRICYKVFGDNYYAIHAMMDLATLEKENGNLHAAYLNVIRSENLFYSLEHNKDLTLLSEIEIEKADIYKKKGNLFNALETLESVVQGLESHMDQCPQGNRVSMDRQLARALVALGNVSEISHTCTTEVIASYYQKAVNTAPNFQDGFYYLARFYDRMLHESDGNLAEYNNEKKNGRLYLSENEIQYLSVAMENYTRTMGLGSKYIFESLPRLLTLWFNFEHRACVEKPGMASATFSEDNMAAVRSTIQKALETLPLWQWTTCISQILSRIAHPSTFVRQSLVQLTARLTLSYCSRMIWYLAPVINGKNAIRRKTGEKIVSMAEEMGGKDVCNTLRYGLAFIQQLSKICLQSTPKHVKKLSFSSNFDAFKKLLPCKQVVIPTKKAIMISYDESFRNDYLESTECSPWNDDELPTIYGAEDDIILMNSLMKPKRICLIGSDGNMYHFLCKREDSGDMRKDSRLMEFASVINRLLRNHQQSRSRQLALRTYAVLPLSEECGVIEWLSNLAPLRGIVFHLYHIFGISVSLGEIKEQHEKRTCSNLEFYRDWLLPRFPAVLRHFFVASFREPSQWFVAKKKFTYSCAVWSMIGYIVGLGDRHGENILIDMTSGECIHVDFACMFEKGKTLKVPEVVPFRLTPNMLDAMGPAGYEGSFRVASHITMDIARANRDGLMSVLETFLYDPLVEWERSGNNKYGSNKDKENIPVDKSALKPNAHALKARQSIDEKLQGIVKDSRSSLSIQGQVQRLILEATSEENLANMYIWWMPWI</sequence>
<dbReference type="Pfam" id="PF08064">
    <property type="entry name" value="UME"/>
    <property type="match status" value="1"/>
</dbReference>
<dbReference type="InterPro" id="IPR057564">
    <property type="entry name" value="HEAT_ATR"/>
</dbReference>
<feature type="domain" description="FAT" evidence="15">
    <location>
        <begin position="1575"/>
        <end position="2155"/>
    </location>
</feature>
<dbReference type="SMART" id="SM00802">
    <property type="entry name" value="UME"/>
    <property type="match status" value="1"/>
</dbReference>
<evidence type="ECO:0000259" key="15">
    <source>
        <dbReference type="PROSITE" id="PS51189"/>
    </source>
</evidence>
<evidence type="ECO:0000256" key="13">
    <source>
        <dbReference type="SAM" id="MobiDB-lite"/>
    </source>
</evidence>
<dbReference type="GO" id="GO:0005694">
    <property type="term" value="C:chromosome"/>
    <property type="evidence" value="ECO:0007669"/>
    <property type="project" value="TreeGrafter"/>
</dbReference>
<evidence type="ECO:0000256" key="5">
    <source>
        <dbReference type="ARBA" id="ARBA00022679"/>
    </source>
</evidence>
<evidence type="ECO:0000256" key="3">
    <source>
        <dbReference type="ARBA" id="ARBA00012513"/>
    </source>
</evidence>
<keyword evidence="7" id="KW-0227">DNA damage</keyword>
<dbReference type="InterPro" id="IPR011009">
    <property type="entry name" value="Kinase-like_dom_sf"/>
</dbReference>
<dbReference type="CDD" id="cd00892">
    <property type="entry name" value="PIKKc_ATR"/>
    <property type="match status" value="1"/>
</dbReference>
<keyword evidence="4" id="KW-0723">Serine/threonine-protein kinase</keyword>
<dbReference type="SUPFAM" id="SSF56112">
    <property type="entry name" value="Protein kinase-like (PK-like)"/>
    <property type="match status" value="1"/>
</dbReference>
<feature type="domain" description="PI3K/PI4K catalytic" evidence="14">
    <location>
        <begin position="2266"/>
        <end position="2576"/>
    </location>
</feature>
<dbReference type="EC" id="2.7.11.1" evidence="3"/>
<evidence type="ECO:0000256" key="12">
    <source>
        <dbReference type="ARBA" id="ARBA00024420"/>
    </source>
</evidence>
<dbReference type="GO" id="GO:0000077">
    <property type="term" value="P:DNA damage checkpoint signaling"/>
    <property type="evidence" value="ECO:0007669"/>
    <property type="project" value="TreeGrafter"/>
</dbReference>
<comment type="similarity">
    <text evidence="2">Belongs to the PI3/PI4-kinase family. ATM subfamily.</text>
</comment>
<evidence type="ECO:0000256" key="8">
    <source>
        <dbReference type="ARBA" id="ARBA00022777"/>
    </source>
</evidence>
<keyword evidence="11" id="KW-0539">Nucleus</keyword>
<dbReference type="Gene3D" id="3.30.1010.10">
    <property type="entry name" value="Phosphatidylinositol 3-kinase Catalytic Subunit, Chain A, domain 4"/>
    <property type="match status" value="1"/>
</dbReference>
<evidence type="ECO:0000259" key="16">
    <source>
        <dbReference type="PROSITE" id="PS51190"/>
    </source>
</evidence>
<evidence type="ECO:0000256" key="9">
    <source>
        <dbReference type="ARBA" id="ARBA00022840"/>
    </source>
</evidence>
<keyword evidence="8" id="KW-0418">Kinase</keyword>
<feature type="region of interest" description="Disordered" evidence="13">
    <location>
        <begin position="316"/>
        <end position="336"/>
    </location>
</feature>
<dbReference type="Pfam" id="PF00454">
    <property type="entry name" value="PI3_PI4_kinase"/>
    <property type="match status" value="1"/>
</dbReference>
<evidence type="ECO:0000313" key="17">
    <source>
        <dbReference type="EMBL" id="KAK4527997.1"/>
    </source>
</evidence>
<dbReference type="Pfam" id="PF23593">
    <property type="entry name" value="HEAT_ATR"/>
    <property type="match status" value="1"/>
</dbReference>
<keyword evidence="5" id="KW-0808">Transferase</keyword>
<dbReference type="PROSITE" id="PS50290">
    <property type="entry name" value="PI3_4_KINASE_3"/>
    <property type="match status" value="1"/>
</dbReference>
<dbReference type="GO" id="GO:0004674">
    <property type="term" value="F:protein serine/threonine kinase activity"/>
    <property type="evidence" value="ECO:0007669"/>
    <property type="project" value="UniProtKB-KW"/>
</dbReference>
<dbReference type="Pfam" id="PF25030">
    <property type="entry name" value="M-HEAT_ATR"/>
    <property type="match status" value="1"/>
</dbReference>
<dbReference type="InterPro" id="IPR014009">
    <property type="entry name" value="PIK_FAT"/>
</dbReference>
<dbReference type="PANTHER" id="PTHR11139">
    <property type="entry name" value="ATAXIA TELANGIECTASIA MUTATED ATM -RELATED"/>
    <property type="match status" value="1"/>
</dbReference>
<dbReference type="InterPro" id="IPR036940">
    <property type="entry name" value="PI3/4_kinase_cat_sf"/>
</dbReference>
<keyword evidence="10" id="KW-0234">DNA repair</keyword>
<feature type="domain" description="FATC" evidence="16">
    <location>
        <begin position="2584"/>
        <end position="2616"/>
    </location>
</feature>
<dbReference type="InterPro" id="IPR012993">
    <property type="entry name" value="UME"/>
</dbReference>
<evidence type="ECO:0000256" key="2">
    <source>
        <dbReference type="ARBA" id="ARBA00010769"/>
    </source>
</evidence>